<accession>A0A4P7XHL5</accession>
<dbReference type="AlphaFoldDB" id="A0A4P7XHL5"/>
<name>A0A4P7XHL5_9ALTE</name>
<reference evidence="1 2" key="1">
    <citation type="submission" date="2018-07" db="EMBL/GenBank/DDBJ databases">
        <title>Marsedoiliclastica nanhaica gen. nov. sp. nov., a novel marine hydrocarbonoclastic bacterium isolated from an in-situ enriched hydrocarbon-degrading consortium in deep-sea sediment.</title>
        <authorList>
            <person name="Dong C."/>
            <person name="Ma T."/>
            <person name="Liu R."/>
            <person name="Shao Z."/>
        </authorList>
    </citation>
    <scope>NUCLEOTIDE SEQUENCE [LARGE SCALE GENOMIC DNA]</scope>
    <source>
        <strain evidence="2">soil36-7</strain>
    </source>
</reference>
<gene>
    <name evidence="1" type="ORF">soil367_11665</name>
</gene>
<proteinExistence type="predicted"/>
<organism evidence="1 2">
    <name type="scientific">Hydrocarboniclastica marina</name>
    <dbReference type="NCBI Taxonomy" id="2259620"/>
    <lineage>
        <taxon>Bacteria</taxon>
        <taxon>Pseudomonadati</taxon>
        <taxon>Pseudomonadota</taxon>
        <taxon>Gammaproteobacteria</taxon>
        <taxon>Alteromonadales</taxon>
        <taxon>Alteromonadaceae</taxon>
        <taxon>Hydrocarboniclastica</taxon>
    </lineage>
</organism>
<keyword evidence="2" id="KW-1185">Reference proteome</keyword>
<dbReference type="KEGG" id="hmi:soil367_11665"/>
<dbReference type="OrthoDB" id="6371493at2"/>
<dbReference type="RefSeq" id="WP_136549247.1">
    <property type="nucleotide sequence ID" value="NZ_CP031093.1"/>
</dbReference>
<evidence type="ECO:0000313" key="2">
    <source>
        <dbReference type="Proteomes" id="UP000298049"/>
    </source>
</evidence>
<dbReference type="EMBL" id="CP031093">
    <property type="protein sequence ID" value="QCF26538.1"/>
    <property type="molecule type" value="Genomic_DNA"/>
</dbReference>
<sequence>MQYQCSQTSDVLKEALIIAWTIEHFKNAKVTLELTCSDGQTATITETMEALDTKTDISGSSIQSSPGLSAAADQLGDIKTDTWF</sequence>
<protein>
    <submittedName>
        <fullName evidence="1">Uncharacterized protein</fullName>
    </submittedName>
</protein>
<evidence type="ECO:0000313" key="1">
    <source>
        <dbReference type="EMBL" id="QCF26538.1"/>
    </source>
</evidence>
<dbReference type="Proteomes" id="UP000298049">
    <property type="component" value="Chromosome"/>
</dbReference>